<sequence>MFSRWTLVTLLGLALSGAAKSSTGDSVLVVLDSISDKDNFSQFFNGLTDKGYDLTFRSPKDAKPTIIEDDVAQFSHVVLFSPDSKNYAQDITPQSLVTLLEKGSNLLVALPSKKQTIITSLAPEFSLILPPPGTPLVSHFPERDTPVTVVPVTPPSSNPILTPNTPPVWFSGVPFAYGNNPLLVPILNAPAESFAADSGSDSGADAVVEAADKGGEGLWAGSQMGLVAGFQALGGARATWVGGVELFSDEYAQKELPQGVKPGNTQFTSDVAAWTFQESLALRIDNVTHHLVGETGPRETYTINDNVVFTAHISKYNSGKSAWEPYSGITDMQLEFTMLDPHIRTSLPPATGNPGEYSVTFRVPDRHGVFKFIIDYKRKGWTHLQSSTVVPVVPPRHDGYPRFLSAAWPYYIGAISTSIGFVLFSTLWLAGDDREANKKFAKTTKTE</sequence>
<dbReference type="GO" id="GO:0018279">
    <property type="term" value="P:protein N-linked glycosylation via asparagine"/>
    <property type="evidence" value="ECO:0007669"/>
    <property type="project" value="UniProtKB-UniRule"/>
</dbReference>
<dbReference type="STRING" id="98765.A0A2R6NYH7"/>
<evidence type="ECO:0000313" key="11">
    <source>
        <dbReference type="EMBL" id="PSR80305.1"/>
    </source>
</evidence>
<comment type="similarity">
    <text evidence="3 8">Belongs to the DDOST 48 kDa subunit family.</text>
</comment>
<evidence type="ECO:0000256" key="5">
    <source>
        <dbReference type="ARBA" id="ARBA00022824"/>
    </source>
</evidence>
<dbReference type="AlphaFoldDB" id="A0A2R6NYH7"/>
<evidence type="ECO:0000259" key="10">
    <source>
        <dbReference type="Pfam" id="PF23358"/>
    </source>
</evidence>
<dbReference type="PANTHER" id="PTHR10830">
    <property type="entry name" value="DOLICHYL-DIPHOSPHOOLIGOSACCHARIDE--PROTEIN GLYCOSYLTRANSFERASE 48 KDA SUBUNIT"/>
    <property type="match status" value="1"/>
</dbReference>
<gene>
    <name evidence="11" type="ORF">PHLCEN_2v6777</name>
</gene>
<feature type="chain" id="PRO_5015214205" description="Dolichyl-diphosphooligosaccharide--protein glycosyltransferase subunit WBP1" evidence="8">
    <location>
        <begin position="22"/>
        <end position="447"/>
    </location>
</feature>
<dbReference type="EMBL" id="MLYV02000658">
    <property type="protein sequence ID" value="PSR80305.1"/>
    <property type="molecule type" value="Genomic_DNA"/>
</dbReference>
<feature type="transmembrane region" description="Helical" evidence="8">
    <location>
        <begin position="408"/>
        <end position="430"/>
    </location>
</feature>
<dbReference type="Pfam" id="PF23358">
    <property type="entry name" value="OST48_MD"/>
    <property type="match status" value="1"/>
</dbReference>
<keyword evidence="12" id="KW-1185">Reference proteome</keyword>
<comment type="pathway">
    <text evidence="2 8">Protein modification; protein glycosylation.</text>
</comment>
<comment type="subunit">
    <text evidence="8">Component of the oligosaccharyltransferase (OST) complex.</text>
</comment>
<dbReference type="InterPro" id="IPR055457">
    <property type="entry name" value="OST48_N"/>
</dbReference>
<dbReference type="GO" id="GO:0008250">
    <property type="term" value="C:oligosaccharyltransferase complex"/>
    <property type="evidence" value="ECO:0007669"/>
    <property type="project" value="TreeGrafter"/>
</dbReference>
<comment type="subcellular location">
    <subcellularLocation>
        <location evidence="8">Endoplasmic reticulum membrane</location>
        <topology evidence="8">Single-pass type I membrane protein</topology>
    </subcellularLocation>
    <subcellularLocation>
        <location evidence="1">Membrane</location>
        <topology evidence="1">Single-pass type I membrane protein</topology>
    </subcellularLocation>
</comment>
<dbReference type="PANTHER" id="PTHR10830:SF0">
    <property type="entry name" value="DOLICHYL-DIPHOSPHOOLIGOSACCHARIDE--PROTEIN GLYCOSYLTRANSFERASE 48 KDA SUBUNIT"/>
    <property type="match status" value="1"/>
</dbReference>
<evidence type="ECO:0000256" key="4">
    <source>
        <dbReference type="ARBA" id="ARBA00022692"/>
    </source>
</evidence>
<organism evidence="11 12">
    <name type="scientific">Hermanssonia centrifuga</name>
    <dbReference type="NCBI Taxonomy" id="98765"/>
    <lineage>
        <taxon>Eukaryota</taxon>
        <taxon>Fungi</taxon>
        <taxon>Dikarya</taxon>
        <taxon>Basidiomycota</taxon>
        <taxon>Agaricomycotina</taxon>
        <taxon>Agaricomycetes</taxon>
        <taxon>Polyporales</taxon>
        <taxon>Meruliaceae</taxon>
        <taxon>Hermanssonia</taxon>
    </lineage>
</organism>
<accession>A0A2R6NYH7</accession>
<proteinExistence type="inferred from homology"/>
<name>A0A2R6NYH7_9APHY</name>
<feature type="domain" description="OST48 N-terminal" evidence="9">
    <location>
        <begin position="27"/>
        <end position="275"/>
    </location>
</feature>
<feature type="signal peptide" evidence="8">
    <location>
        <begin position="1"/>
        <end position="21"/>
    </location>
</feature>
<comment type="caution">
    <text evidence="11">The sequence shown here is derived from an EMBL/GenBank/DDBJ whole genome shotgun (WGS) entry which is preliminary data.</text>
</comment>
<dbReference type="OrthoDB" id="29105at2759"/>
<evidence type="ECO:0000256" key="2">
    <source>
        <dbReference type="ARBA" id="ARBA00004922"/>
    </source>
</evidence>
<dbReference type="InterPro" id="IPR055459">
    <property type="entry name" value="OST48_MD"/>
</dbReference>
<evidence type="ECO:0000256" key="6">
    <source>
        <dbReference type="ARBA" id="ARBA00022989"/>
    </source>
</evidence>
<dbReference type="Proteomes" id="UP000186601">
    <property type="component" value="Unassembled WGS sequence"/>
</dbReference>
<evidence type="ECO:0000313" key="12">
    <source>
        <dbReference type="Proteomes" id="UP000186601"/>
    </source>
</evidence>
<evidence type="ECO:0000259" key="9">
    <source>
        <dbReference type="Pfam" id="PF03345"/>
    </source>
</evidence>
<evidence type="ECO:0000256" key="8">
    <source>
        <dbReference type="RuleBase" id="RU361142"/>
    </source>
</evidence>
<evidence type="ECO:0000256" key="1">
    <source>
        <dbReference type="ARBA" id="ARBA00004479"/>
    </source>
</evidence>
<protein>
    <recommendedName>
        <fullName evidence="8">Dolichyl-diphosphooligosaccharide--protein glycosyltransferase subunit WBP1</fullName>
        <shortName evidence="8">Oligosaccharyl transferase subunit WBP1</shortName>
    </recommendedName>
</protein>
<keyword evidence="8" id="KW-0732">Signal</keyword>
<keyword evidence="4 8" id="KW-0812">Transmembrane</keyword>
<feature type="domain" description="OST48 middle" evidence="10">
    <location>
        <begin position="289"/>
        <end position="430"/>
    </location>
</feature>
<dbReference type="UniPathway" id="UPA00378"/>
<dbReference type="InterPro" id="IPR005013">
    <property type="entry name" value="DDOST_48_kDa_subunit"/>
</dbReference>
<keyword evidence="6 8" id="KW-1133">Transmembrane helix</keyword>
<evidence type="ECO:0000256" key="3">
    <source>
        <dbReference type="ARBA" id="ARBA00008743"/>
    </source>
</evidence>
<keyword evidence="7 8" id="KW-0472">Membrane</keyword>
<keyword evidence="5 8" id="KW-0256">Endoplasmic reticulum</keyword>
<reference evidence="11 12" key="1">
    <citation type="submission" date="2018-02" db="EMBL/GenBank/DDBJ databases">
        <title>Genome sequence of the basidiomycete white-rot fungus Phlebia centrifuga.</title>
        <authorList>
            <person name="Granchi Z."/>
            <person name="Peng M."/>
            <person name="de Vries R.P."/>
            <person name="Hilden K."/>
            <person name="Makela M.R."/>
            <person name="Grigoriev I."/>
            <person name="Riley R."/>
        </authorList>
    </citation>
    <scope>NUCLEOTIDE SEQUENCE [LARGE SCALE GENOMIC DNA]</scope>
    <source>
        <strain evidence="11 12">FBCC195</strain>
    </source>
</reference>
<comment type="function">
    <text evidence="8">Subunit of the oligosaccharyl transferase (OST) complex that catalyzes the initial transfer of a defined glycan (Glc(3)Man(9)GlcNAc(2) in eukaryotes) from the lipid carrier dolichol-pyrophosphate to an asparagine residue within an Asn-X-Ser/Thr consensus motif in nascent polypeptide chains, the first step in protein N-glycosylation. N-glycosylation occurs cotranslationally and the complex associates with the Sec61 complex at the channel-forming translocon complex that mediates protein translocation across the endoplasmic reticulum (ER).</text>
</comment>
<evidence type="ECO:0000256" key="7">
    <source>
        <dbReference type="ARBA" id="ARBA00023136"/>
    </source>
</evidence>
<dbReference type="Pfam" id="PF03345">
    <property type="entry name" value="OST48_N"/>
    <property type="match status" value="1"/>
</dbReference>